<dbReference type="Gene3D" id="3.90.550.10">
    <property type="entry name" value="Spore Coat Polysaccharide Biosynthesis Protein SpsA, Chain A"/>
    <property type="match status" value="1"/>
</dbReference>
<dbReference type="AlphaFoldDB" id="A0A642V0U4"/>
<dbReference type="GO" id="GO:0016757">
    <property type="term" value="F:glycosyltransferase activity"/>
    <property type="evidence" value="ECO:0007669"/>
    <property type="project" value="UniProtKB-KW"/>
</dbReference>
<reference evidence="4" key="1">
    <citation type="journal article" date="2019" name="G3 (Bethesda)">
        <title>Genome Assemblies of Two Rare Opportunistic Yeast Pathogens: Diutina rugosa (syn. Candida rugosa) and Trichomonascus ciferrii (syn. Candida ciferrii).</title>
        <authorList>
            <person name="Mixao V."/>
            <person name="Saus E."/>
            <person name="Hansen A.P."/>
            <person name="Lass-Florl C."/>
            <person name="Gabaldon T."/>
        </authorList>
    </citation>
    <scope>NUCLEOTIDE SEQUENCE</scope>
    <source>
        <strain evidence="4">CBS 4856</strain>
    </source>
</reference>
<keyword evidence="5" id="KW-1185">Reference proteome</keyword>
<dbReference type="Proteomes" id="UP000761534">
    <property type="component" value="Unassembled WGS sequence"/>
</dbReference>
<dbReference type="InterPro" id="IPR008630">
    <property type="entry name" value="Glyco_trans_34"/>
</dbReference>
<evidence type="ECO:0000256" key="1">
    <source>
        <dbReference type="ARBA" id="ARBA00005664"/>
    </source>
</evidence>
<dbReference type="VEuPathDB" id="FungiDB:TRICI_004420"/>
<dbReference type="PANTHER" id="PTHR31306:SF4">
    <property type="entry name" value="ALPHA-1,2-GALACTOSYLTRANSFERASE"/>
    <property type="match status" value="1"/>
</dbReference>
<dbReference type="InterPro" id="IPR029044">
    <property type="entry name" value="Nucleotide-diphossugar_trans"/>
</dbReference>
<evidence type="ECO:0000313" key="4">
    <source>
        <dbReference type="EMBL" id="KAA8909585.1"/>
    </source>
</evidence>
<dbReference type="EMBL" id="SWFS01000336">
    <property type="protein sequence ID" value="KAA8909585.1"/>
    <property type="molecule type" value="Genomic_DNA"/>
</dbReference>
<organism evidence="4 5">
    <name type="scientific">Trichomonascus ciferrii</name>
    <dbReference type="NCBI Taxonomy" id="44093"/>
    <lineage>
        <taxon>Eukaryota</taxon>
        <taxon>Fungi</taxon>
        <taxon>Dikarya</taxon>
        <taxon>Ascomycota</taxon>
        <taxon>Saccharomycotina</taxon>
        <taxon>Dipodascomycetes</taxon>
        <taxon>Dipodascales</taxon>
        <taxon>Trichomonascaceae</taxon>
        <taxon>Trichomonascus</taxon>
        <taxon>Trichomonascus ciferrii complex</taxon>
    </lineage>
</organism>
<name>A0A642V0U4_9ASCO</name>
<protein>
    <submittedName>
        <fullName evidence="4">Uncharacterized protein</fullName>
    </submittedName>
</protein>
<comment type="similarity">
    <text evidence="1">Belongs to the glycosyltransferase 34 family.</text>
</comment>
<keyword evidence="3" id="KW-0808">Transferase</keyword>
<gene>
    <name evidence="4" type="ORF">TRICI_004420</name>
</gene>
<dbReference type="GO" id="GO:0006487">
    <property type="term" value="P:protein N-linked glycosylation"/>
    <property type="evidence" value="ECO:0007669"/>
    <property type="project" value="TreeGrafter"/>
</dbReference>
<dbReference type="GO" id="GO:0000139">
    <property type="term" value="C:Golgi membrane"/>
    <property type="evidence" value="ECO:0007669"/>
    <property type="project" value="TreeGrafter"/>
</dbReference>
<dbReference type="Pfam" id="PF05637">
    <property type="entry name" value="Glyco_transf_34"/>
    <property type="match status" value="1"/>
</dbReference>
<comment type="caution">
    <text evidence="4">The sequence shown here is derived from an EMBL/GenBank/DDBJ whole genome shotgun (WGS) entry which is preliminary data.</text>
</comment>
<accession>A0A642V0U4</accession>
<sequence>MRSYGLVVSRRPTLKVYNVAEVDPLGQVNQVAVEEKKKVPGRKAESDAARREREAANEIFRGKDIVILTGYRSETNRSDMAIKNRQEYAELHGYIHHAIDLSKYDAQNHPCDKILAVRETKKKFKDSKWIWWLDEDSIIMNPSVDLGQHVLNPDVLIKKIAYNDNIRNVDANFQVADVATYLQHKTEIMHSKLGMVITQDLLSLDTNSFFVRSQNAYGDMILDLWEENLKAKDRDYMRPEQDSLVRVLVNHRRLKAGTAIVQQELINAGIRDIGTVGPNSFYRKGDFVVQFSSCRYNDMCMVVWNILAPKLVNEFGKQFSTKGEVEVVLNV</sequence>
<evidence type="ECO:0000313" key="5">
    <source>
        <dbReference type="Proteomes" id="UP000761534"/>
    </source>
</evidence>
<dbReference type="OrthoDB" id="205108at2759"/>
<evidence type="ECO:0000256" key="2">
    <source>
        <dbReference type="ARBA" id="ARBA00022676"/>
    </source>
</evidence>
<proteinExistence type="inferred from homology"/>
<keyword evidence="2" id="KW-0328">Glycosyltransferase</keyword>
<evidence type="ECO:0000256" key="3">
    <source>
        <dbReference type="ARBA" id="ARBA00022679"/>
    </source>
</evidence>
<dbReference type="PANTHER" id="PTHR31306">
    <property type="entry name" value="ALPHA-1,6-MANNOSYLTRANSFERASE MNN11-RELATED"/>
    <property type="match status" value="1"/>
</dbReference>